<dbReference type="Pfam" id="PF00172">
    <property type="entry name" value="Zn_clus"/>
    <property type="match status" value="1"/>
</dbReference>
<evidence type="ECO:0000313" key="6">
    <source>
        <dbReference type="Proteomes" id="UP000785200"/>
    </source>
</evidence>
<dbReference type="PANTHER" id="PTHR31668">
    <property type="entry name" value="GLUCOSE TRANSPORT TRANSCRIPTION REGULATOR RGT1-RELATED-RELATED"/>
    <property type="match status" value="1"/>
</dbReference>
<keyword evidence="2" id="KW-0539">Nucleus</keyword>
<dbReference type="PROSITE" id="PS50048">
    <property type="entry name" value="ZN2_CY6_FUNGAL_2"/>
    <property type="match status" value="1"/>
</dbReference>
<dbReference type="PROSITE" id="PS00463">
    <property type="entry name" value="ZN2_CY6_FUNGAL_1"/>
    <property type="match status" value="1"/>
</dbReference>
<evidence type="ECO:0000256" key="1">
    <source>
        <dbReference type="ARBA" id="ARBA00022723"/>
    </source>
</evidence>
<dbReference type="Gene3D" id="4.10.240.10">
    <property type="entry name" value="Zn(2)-C6 fungal-type DNA-binding domain"/>
    <property type="match status" value="1"/>
</dbReference>
<dbReference type="EMBL" id="VNKQ01000014">
    <property type="protein sequence ID" value="KAG0646854.1"/>
    <property type="molecule type" value="Genomic_DNA"/>
</dbReference>
<dbReference type="AlphaFoldDB" id="A0A9P6VFF8"/>
<comment type="caution">
    <text evidence="5">The sequence shown here is derived from an EMBL/GenBank/DDBJ whole genome shotgun (WGS) entry which is preliminary data.</text>
</comment>
<feature type="region of interest" description="Disordered" evidence="3">
    <location>
        <begin position="552"/>
        <end position="572"/>
    </location>
</feature>
<dbReference type="GO" id="GO:0003677">
    <property type="term" value="F:DNA binding"/>
    <property type="evidence" value="ECO:0007669"/>
    <property type="project" value="InterPro"/>
</dbReference>
<dbReference type="Pfam" id="PF04082">
    <property type="entry name" value="Fungal_trans"/>
    <property type="match status" value="1"/>
</dbReference>
<evidence type="ECO:0000313" key="5">
    <source>
        <dbReference type="EMBL" id="KAG0646854.1"/>
    </source>
</evidence>
<proteinExistence type="predicted"/>
<feature type="compositionally biased region" description="Low complexity" evidence="3">
    <location>
        <begin position="554"/>
        <end position="571"/>
    </location>
</feature>
<dbReference type="GO" id="GO:0008270">
    <property type="term" value="F:zinc ion binding"/>
    <property type="evidence" value="ECO:0007669"/>
    <property type="project" value="InterPro"/>
</dbReference>
<protein>
    <submittedName>
        <fullName evidence="5">Sucrose utilization SUC1</fullName>
    </submittedName>
</protein>
<keyword evidence="6" id="KW-1185">Reference proteome</keyword>
<gene>
    <name evidence="5" type="ORF">D0Z07_6444</name>
</gene>
<dbReference type="PANTHER" id="PTHR31668:SF20">
    <property type="entry name" value="ZN(II)2CYS6 TRANSCRIPTION FACTOR (EUROFUNG)"/>
    <property type="match status" value="1"/>
</dbReference>
<evidence type="ECO:0000256" key="3">
    <source>
        <dbReference type="SAM" id="MobiDB-lite"/>
    </source>
</evidence>
<name>A0A9P6VFF8_9HELO</name>
<dbReference type="SMART" id="SM00906">
    <property type="entry name" value="Fungal_trans"/>
    <property type="match status" value="1"/>
</dbReference>
<dbReference type="SMART" id="SM00066">
    <property type="entry name" value="GAL4"/>
    <property type="match status" value="1"/>
</dbReference>
<dbReference type="OrthoDB" id="4132249at2759"/>
<dbReference type="GO" id="GO:0000981">
    <property type="term" value="F:DNA-binding transcription factor activity, RNA polymerase II-specific"/>
    <property type="evidence" value="ECO:0007669"/>
    <property type="project" value="InterPro"/>
</dbReference>
<accession>A0A9P6VFF8</accession>
<evidence type="ECO:0000259" key="4">
    <source>
        <dbReference type="PROSITE" id="PS50048"/>
    </source>
</evidence>
<reference evidence="5" key="1">
    <citation type="submission" date="2019-07" db="EMBL/GenBank/DDBJ databases">
        <title>Hyphodiscus hymeniophilus genome sequencing and assembly.</title>
        <authorList>
            <person name="Kramer G."/>
            <person name="Nodwell J."/>
        </authorList>
    </citation>
    <scope>NUCLEOTIDE SEQUENCE</scope>
    <source>
        <strain evidence="5">ATCC 34498</strain>
    </source>
</reference>
<dbReference type="InterPro" id="IPR050797">
    <property type="entry name" value="Carb_Metab_Trans_Reg"/>
</dbReference>
<dbReference type="Proteomes" id="UP000785200">
    <property type="component" value="Unassembled WGS sequence"/>
</dbReference>
<dbReference type="InterPro" id="IPR001138">
    <property type="entry name" value="Zn2Cys6_DnaBD"/>
</dbReference>
<sequence>MSSSSSSSVKRACDACHRRKVKCDGINPCRNCSSAQLSCTYHAIPQKKGPKGSRAKVISELRETQRQTTLSSKVANRLNGISSPPCSPTLAPTLGLLTGDMVKDCVEFFFANMYPTLPILHRQRLEQQVLYADQNVDTYCLLTSLCAFMMIQPGMGIPGDPLGLDSLPGANLMSGNLLLEETLRVRKSYDHLETPTMNSLVTSFFLFGCYFGLDLHNKAWFHLREATTLAHILGMQKEDTYLQFDAVEASRRRRLYWLLFVTERAYALQRHRPLSLQATISLPTEHDDPSDTQSHHLHGFIHLVSLFRPFDEHFVALWNKTRSDCSPTYLAALQKQLTDALPTYLNSTENQAADLRTSQQWLRTMVWQLSIQNGCLSSGHDDPSMTFQYPVEIARDLVAMTSQFSHQSMEVHGIGLIEKLFDVACSLTDVLSLLPANPQPFTMGPRDYLHQFMTLLSVLRNGDSRFLPLLLSKVHDVLPTLANPMLQSVPDTPQNMCAEVDIFDGFGPINMGVPSNFNGLNNNTSSGFKMPSRPEFKIETTRMTPFDKRIEEISSPSHGPESSSSSPFTSPAIIQNSMEFPGLNEYASFPDMNASNMENHITANNNLGNYGEGVGGGGRQTDFKREFDASLGIQSGNQIRRPPLRQGSGSSFGMQIPRSVPEQFHHLHRQNSGDGVNDLPFR</sequence>
<dbReference type="CDD" id="cd12148">
    <property type="entry name" value="fungal_TF_MHR"/>
    <property type="match status" value="1"/>
</dbReference>
<dbReference type="InterPro" id="IPR007219">
    <property type="entry name" value="XnlR_reg_dom"/>
</dbReference>
<organism evidence="5 6">
    <name type="scientific">Hyphodiscus hymeniophilus</name>
    <dbReference type="NCBI Taxonomy" id="353542"/>
    <lineage>
        <taxon>Eukaryota</taxon>
        <taxon>Fungi</taxon>
        <taxon>Dikarya</taxon>
        <taxon>Ascomycota</taxon>
        <taxon>Pezizomycotina</taxon>
        <taxon>Leotiomycetes</taxon>
        <taxon>Helotiales</taxon>
        <taxon>Hyphodiscaceae</taxon>
        <taxon>Hyphodiscus</taxon>
    </lineage>
</organism>
<dbReference type="CDD" id="cd00067">
    <property type="entry name" value="GAL4"/>
    <property type="match status" value="1"/>
</dbReference>
<dbReference type="GO" id="GO:0006351">
    <property type="term" value="P:DNA-templated transcription"/>
    <property type="evidence" value="ECO:0007669"/>
    <property type="project" value="InterPro"/>
</dbReference>
<feature type="domain" description="Zn(2)-C6 fungal-type" evidence="4">
    <location>
        <begin position="12"/>
        <end position="41"/>
    </location>
</feature>
<dbReference type="SUPFAM" id="SSF57701">
    <property type="entry name" value="Zn2/Cys6 DNA-binding domain"/>
    <property type="match status" value="1"/>
</dbReference>
<dbReference type="InterPro" id="IPR036864">
    <property type="entry name" value="Zn2-C6_fun-type_DNA-bd_sf"/>
</dbReference>
<keyword evidence="1" id="KW-0479">Metal-binding</keyword>
<evidence type="ECO:0000256" key="2">
    <source>
        <dbReference type="ARBA" id="ARBA00023242"/>
    </source>
</evidence>